<organism evidence="1 2">
    <name type="scientific">Mytilus edulis</name>
    <name type="common">Blue mussel</name>
    <dbReference type="NCBI Taxonomy" id="6550"/>
    <lineage>
        <taxon>Eukaryota</taxon>
        <taxon>Metazoa</taxon>
        <taxon>Spiralia</taxon>
        <taxon>Lophotrochozoa</taxon>
        <taxon>Mollusca</taxon>
        <taxon>Bivalvia</taxon>
        <taxon>Autobranchia</taxon>
        <taxon>Pteriomorphia</taxon>
        <taxon>Mytilida</taxon>
        <taxon>Mytiloidea</taxon>
        <taxon>Mytilidae</taxon>
        <taxon>Mytilinae</taxon>
        <taxon>Mytilus</taxon>
    </lineage>
</organism>
<gene>
    <name evidence="1" type="ORF">MEDL_6200</name>
</gene>
<name>A0A8S3Q652_MYTED</name>
<dbReference type="EMBL" id="CAJPWZ010000344">
    <property type="protein sequence ID" value="CAG2190932.1"/>
    <property type="molecule type" value="Genomic_DNA"/>
</dbReference>
<proteinExistence type="predicted"/>
<dbReference type="Proteomes" id="UP000683360">
    <property type="component" value="Unassembled WGS sequence"/>
</dbReference>
<keyword evidence="2" id="KW-1185">Reference proteome</keyword>
<protein>
    <submittedName>
        <fullName evidence="1">Uncharacterized protein</fullName>
    </submittedName>
</protein>
<dbReference type="AlphaFoldDB" id="A0A8S3Q652"/>
<comment type="caution">
    <text evidence="1">The sequence shown here is derived from an EMBL/GenBank/DDBJ whole genome shotgun (WGS) entry which is preliminary data.</text>
</comment>
<sequence length="414" mass="47024">MDGNVIILIDDMKLHHMLPTKILDENINIARVKKYFSPEPWQTLKVALSSKRNIAEWICTLRYRRSQCGITGPHSARYTAKDTETGTEFKKTLFYQKKLGIIHKVLIEDSFTAMTGAQDLDCEGQPTVNYIHPNLAYHQSLKSTESQIIILKTMEDICFHLKSIQHHCMWKFYDSVMLGLGAAARKCMIVVVKGRRLKRSILSEQNLEPHSIEKRGFFEGLEFQLEAPSVDWRRELGTTNIGAPLSGHLKIYVHDEVYARLHLGIIGKNFDIVQALLCFKGETSYNINILQKLYEAVTVIVPENARIIFKSLEDIVDGITTIIKDPIGAIAKLGKGVIQLSSLHVLAMELNTGNNLLILCITHTFITNHIKVIFNKDGGAVDPTGFMTKRGVKLQPWYQECDDYKLVFMVSWMC</sequence>
<evidence type="ECO:0000313" key="1">
    <source>
        <dbReference type="EMBL" id="CAG2190932.1"/>
    </source>
</evidence>
<reference evidence="1" key="1">
    <citation type="submission" date="2021-03" db="EMBL/GenBank/DDBJ databases">
        <authorList>
            <person name="Bekaert M."/>
        </authorList>
    </citation>
    <scope>NUCLEOTIDE SEQUENCE</scope>
</reference>
<evidence type="ECO:0000313" key="2">
    <source>
        <dbReference type="Proteomes" id="UP000683360"/>
    </source>
</evidence>
<accession>A0A8S3Q652</accession>